<reference evidence="2" key="1">
    <citation type="submission" date="2022-12" db="EMBL/GenBank/DDBJ databases">
        <authorList>
            <person name="Webb A."/>
        </authorList>
    </citation>
    <scope>NUCLEOTIDE SEQUENCE</scope>
    <source>
        <strain evidence="2">Hp1</strain>
    </source>
</reference>
<organism evidence="2 3">
    <name type="scientific">Hyaloperonospora brassicae</name>
    <name type="common">Brassica downy mildew</name>
    <name type="synonym">Peronospora brassicae</name>
    <dbReference type="NCBI Taxonomy" id="162125"/>
    <lineage>
        <taxon>Eukaryota</taxon>
        <taxon>Sar</taxon>
        <taxon>Stramenopiles</taxon>
        <taxon>Oomycota</taxon>
        <taxon>Peronosporomycetes</taxon>
        <taxon>Peronosporales</taxon>
        <taxon>Peronosporaceae</taxon>
        <taxon>Hyaloperonospora</taxon>
    </lineage>
</organism>
<name>A0AAV0UNF3_HYABA</name>
<proteinExistence type="predicted"/>
<gene>
    <name evidence="2" type="ORF">HBR001_LOCUS7487</name>
</gene>
<evidence type="ECO:0000313" key="2">
    <source>
        <dbReference type="EMBL" id="CAI5738442.1"/>
    </source>
</evidence>
<feature type="compositionally biased region" description="Basic and acidic residues" evidence="1">
    <location>
        <begin position="57"/>
        <end position="79"/>
    </location>
</feature>
<evidence type="ECO:0000313" key="3">
    <source>
        <dbReference type="Proteomes" id="UP001162031"/>
    </source>
</evidence>
<evidence type="ECO:0000256" key="1">
    <source>
        <dbReference type="SAM" id="MobiDB-lite"/>
    </source>
</evidence>
<comment type="caution">
    <text evidence="2">The sequence shown here is derived from an EMBL/GenBank/DDBJ whole genome shotgun (WGS) entry which is preliminary data.</text>
</comment>
<protein>
    <submittedName>
        <fullName evidence="2">Uncharacterized protein</fullName>
    </submittedName>
</protein>
<feature type="region of interest" description="Disordered" evidence="1">
    <location>
        <begin position="47"/>
        <end position="90"/>
    </location>
</feature>
<sequence>MGATETLRILEQPYPDLRHDLNGVVDAVVGDDELAADVEVTDDVVNTTADNGDNLIDEEKPVKERKGSDEAPDTPHDTAKTFITAEVLDT</sequence>
<dbReference type="AlphaFoldDB" id="A0AAV0UNF3"/>
<dbReference type="Proteomes" id="UP001162031">
    <property type="component" value="Unassembled WGS sequence"/>
</dbReference>
<dbReference type="EMBL" id="CANTFL010001373">
    <property type="protein sequence ID" value="CAI5738442.1"/>
    <property type="molecule type" value="Genomic_DNA"/>
</dbReference>
<keyword evidence="3" id="KW-1185">Reference proteome</keyword>
<accession>A0AAV0UNF3</accession>